<reference evidence="2" key="1">
    <citation type="journal article" date="2022" name="bioRxiv">
        <title>Deciphering the potential niche of two novel black yeast fungi from a biological soil crust based on their genomes, phenotypes, and melanin regulation.</title>
        <authorList>
            <consortium name="DOE Joint Genome Institute"/>
            <person name="Carr E.C."/>
            <person name="Barton Q."/>
            <person name="Grambo S."/>
            <person name="Sullivan M."/>
            <person name="Renfro C.M."/>
            <person name="Kuo A."/>
            <person name="Pangilinan J."/>
            <person name="Lipzen A."/>
            <person name="Keymanesh K."/>
            <person name="Savage E."/>
            <person name="Barry K."/>
            <person name="Grigoriev I.V."/>
            <person name="Riekhof W.R."/>
            <person name="Harris S.S."/>
        </authorList>
    </citation>
    <scope>NUCLEOTIDE SEQUENCE</scope>
    <source>
        <strain evidence="2">JF 03-4F</strain>
    </source>
</reference>
<name>A0AAN6DP22_9EURO</name>
<evidence type="ECO:0000313" key="2">
    <source>
        <dbReference type="EMBL" id="KAI1609959.1"/>
    </source>
</evidence>
<feature type="transmembrane region" description="Helical" evidence="1">
    <location>
        <begin position="107"/>
        <end position="128"/>
    </location>
</feature>
<dbReference type="AlphaFoldDB" id="A0AAN6DP22"/>
<keyword evidence="1" id="KW-1133">Transmembrane helix</keyword>
<keyword evidence="3" id="KW-1185">Reference proteome</keyword>
<dbReference type="EMBL" id="MU404359">
    <property type="protein sequence ID" value="KAI1609959.1"/>
    <property type="molecule type" value="Genomic_DNA"/>
</dbReference>
<gene>
    <name evidence="2" type="ORF">EDD36DRAFT_468014</name>
</gene>
<keyword evidence="1" id="KW-0472">Membrane</keyword>
<sequence>MALVERQLEQIPSVSSIGLHNPGSSSSFGLVRVESASAAYAVRHSIYSNIRPRGSIKLKERHRAVRFQEEPAPNIIHETMAPIYLHPRSYAPSIIRRSAANYLDWPLWAQILLPVLAVTLWVPAYFVVELVKDFSCFRSRED</sequence>
<accession>A0AAN6DP22</accession>
<proteinExistence type="predicted"/>
<evidence type="ECO:0000256" key="1">
    <source>
        <dbReference type="SAM" id="Phobius"/>
    </source>
</evidence>
<evidence type="ECO:0000313" key="3">
    <source>
        <dbReference type="Proteomes" id="UP001203852"/>
    </source>
</evidence>
<comment type="caution">
    <text evidence="2">The sequence shown here is derived from an EMBL/GenBank/DDBJ whole genome shotgun (WGS) entry which is preliminary data.</text>
</comment>
<organism evidence="2 3">
    <name type="scientific">Exophiala viscosa</name>
    <dbReference type="NCBI Taxonomy" id="2486360"/>
    <lineage>
        <taxon>Eukaryota</taxon>
        <taxon>Fungi</taxon>
        <taxon>Dikarya</taxon>
        <taxon>Ascomycota</taxon>
        <taxon>Pezizomycotina</taxon>
        <taxon>Eurotiomycetes</taxon>
        <taxon>Chaetothyriomycetidae</taxon>
        <taxon>Chaetothyriales</taxon>
        <taxon>Herpotrichiellaceae</taxon>
        <taxon>Exophiala</taxon>
    </lineage>
</organism>
<keyword evidence="1" id="KW-0812">Transmembrane</keyword>
<protein>
    <recommendedName>
        <fullName evidence="4">Transmembrane protein</fullName>
    </recommendedName>
</protein>
<evidence type="ECO:0008006" key="4">
    <source>
        <dbReference type="Google" id="ProtNLM"/>
    </source>
</evidence>
<dbReference type="Proteomes" id="UP001203852">
    <property type="component" value="Unassembled WGS sequence"/>
</dbReference>